<dbReference type="Proteomes" id="UP000737402">
    <property type="component" value="Unassembled WGS sequence"/>
</dbReference>
<dbReference type="InterPro" id="IPR020861">
    <property type="entry name" value="Triosephosphate_isomerase_AS"/>
</dbReference>
<dbReference type="Pfam" id="PF00121">
    <property type="entry name" value="TIM"/>
    <property type="match status" value="1"/>
</dbReference>
<feature type="active site" description="Electrophile" evidence="6">
    <location>
        <position position="119"/>
    </location>
</feature>
<keyword evidence="6" id="KW-0597">Phosphoprotein</keyword>
<dbReference type="RefSeq" id="WP_239582667.1">
    <property type="nucleotide sequence ID" value="NZ_JAFBED010000001.1"/>
</dbReference>
<gene>
    <name evidence="6" type="primary">tpiA</name>
    <name evidence="8" type="ORF">JOC95_000626</name>
</gene>
<dbReference type="PROSITE" id="PS00171">
    <property type="entry name" value="TIM_1"/>
    <property type="match status" value="1"/>
</dbReference>
<dbReference type="InterPro" id="IPR035990">
    <property type="entry name" value="TIM_sf"/>
</dbReference>
<evidence type="ECO:0000256" key="2">
    <source>
        <dbReference type="ARBA" id="ARBA00022432"/>
    </source>
</evidence>
<protein>
    <recommendedName>
        <fullName evidence="6 7">Triosephosphate isomerase</fullName>
        <shortName evidence="6">TIM</shortName>
        <shortName evidence="6">TPI</shortName>
        <ecNumber evidence="6 7">5.3.1.1</ecNumber>
    </recommendedName>
    <alternativeName>
        <fullName evidence="6">Triose-phosphate isomerase</fullName>
    </alternativeName>
</protein>
<comment type="catalytic activity">
    <reaction evidence="6 7">
        <text>D-glyceraldehyde 3-phosphate = dihydroxyacetone phosphate</text>
        <dbReference type="Rhea" id="RHEA:18585"/>
        <dbReference type="ChEBI" id="CHEBI:57642"/>
        <dbReference type="ChEBI" id="CHEBI:59776"/>
        <dbReference type="EC" id="5.3.1.1"/>
    </reaction>
</comment>
<feature type="binding site" evidence="6">
    <location>
        <position position="193"/>
    </location>
    <ligand>
        <name>substrate</name>
    </ligand>
</feature>
<comment type="subcellular location">
    <subcellularLocation>
        <location evidence="6 7">Cytoplasm</location>
    </subcellularLocation>
</comment>
<evidence type="ECO:0000256" key="1">
    <source>
        <dbReference type="ARBA" id="ARBA00007422"/>
    </source>
</evidence>
<comment type="function">
    <text evidence="6">Involved in the gluconeogenesis. Catalyzes stereospecifically the conversion of dihydroxyacetone phosphate (DHAP) to D-glyceraldehyde-3-phosphate (G3P).</text>
</comment>
<keyword evidence="4 6" id="KW-0324">Glycolysis</keyword>
<comment type="caution">
    <text evidence="8">The sequence shown here is derived from an EMBL/GenBank/DDBJ whole genome shotgun (WGS) entry which is preliminary data.</text>
</comment>
<proteinExistence type="inferred from homology"/>
<dbReference type="HAMAP" id="MF_00147_B">
    <property type="entry name" value="TIM_B"/>
    <property type="match status" value="1"/>
</dbReference>
<comment type="similarity">
    <text evidence="1 6 7">Belongs to the triosephosphate isomerase family.</text>
</comment>
<comment type="subunit">
    <text evidence="6 7">Homodimer.</text>
</comment>
<keyword evidence="2 6" id="KW-0312">Gluconeogenesis</keyword>
<dbReference type="GO" id="GO:0004807">
    <property type="term" value="F:triose-phosphate isomerase activity"/>
    <property type="evidence" value="ECO:0007669"/>
    <property type="project" value="UniProtKB-EC"/>
</dbReference>
<evidence type="ECO:0000256" key="7">
    <source>
        <dbReference type="RuleBase" id="RU363013"/>
    </source>
</evidence>
<evidence type="ECO:0000256" key="5">
    <source>
        <dbReference type="ARBA" id="ARBA00023235"/>
    </source>
</evidence>
<feature type="binding site" evidence="6">
    <location>
        <begin position="253"/>
        <end position="254"/>
    </location>
    <ligand>
        <name>substrate</name>
    </ligand>
</feature>
<dbReference type="PANTHER" id="PTHR21139:SF42">
    <property type="entry name" value="TRIOSEPHOSPHATE ISOMERASE"/>
    <property type="match status" value="1"/>
</dbReference>
<keyword evidence="3 6" id="KW-0963">Cytoplasm</keyword>
<keyword evidence="9" id="KW-1185">Reference proteome</keyword>
<sequence length="274" mass="29540">MMDQAIKSYIEQMVRDALGQSVTSPSARTNYAIANWKMNKTFSEMAVYLQELKSKEGVSVVICPPSQLLYPAGLMAKQQGSTVSIGAQNVHEADKGAYTGEVSASMLKDIGCAYVIIGHSERRQYFNENDQQVNQKIKQAIKEGLTPIICIGETIEQKNSGQTEKVLTTQLVGALQDIDSDFILAYEPVWAIGTGESATAEQAQSTHAYIRKVLTALLGGRAEGISILYGGSVNDKNAAEFSQMPDIDGVLVGGASLNAESFEKIIAVFAKGDM</sequence>
<accession>A0ABS2NVW8</accession>
<evidence type="ECO:0000256" key="4">
    <source>
        <dbReference type="ARBA" id="ARBA00023152"/>
    </source>
</evidence>
<dbReference type="NCBIfam" id="TIGR00419">
    <property type="entry name" value="tim"/>
    <property type="match status" value="1"/>
</dbReference>
<comment type="pathway">
    <text evidence="6 7">Carbohydrate degradation; glycolysis; D-glyceraldehyde 3-phosphate from glycerone phosphate: step 1/1.</text>
</comment>
<comment type="pathway">
    <text evidence="6 7">Carbohydrate biosynthesis; gluconeogenesis.</text>
</comment>
<feature type="modified residue" description="Phosphoserine" evidence="6">
    <location>
        <position position="232"/>
    </location>
</feature>
<dbReference type="PROSITE" id="PS51440">
    <property type="entry name" value="TIM_2"/>
    <property type="match status" value="1"/>
</dbReference>
<feature type="binding site" evidence="6">
    <location>
        <position position="232"/>
    </location>
    <ligand>
        <name>substrate</name>
    </ligand>
</feature>
<evidence type="ECO:0000313" key="8">
    <source>
        <dbReference type="EMBL" id="MBM7618784.1"/>
    </source>
</evidence>
<dbReference type="PANTHER" id="PTHR21139">
    <property type="entry name" value="TRIOSEPHOSPHATE ISOMERASE"/>
    <property type="match status" value="1"/>
</dbReference>
<dbReference type="CDD" id="cd00311">
    <property type="entry name" value="TIM"/>
    <property type="match status" value="1"/>
</dbReference>
<dbReference type="InterPro" id="IPR022896">
    <property type="entry name" value="TrioseP_Isoase_bac/euk"/>
</dbReference>
<name>A0ABS2NVW8_9BACI</name>
<dbReference type="SUPFAM" id="SSF51351">
    <property type="entry name" value="Triosephosphate isomerase (TIM)"/>
    <property type="match status" value="1"/>
</dbReference>
<feature type="binding site" evidence="6">
    <location>
        <begin position="35"/>
        <end position="37"/>
    </location>
    <ligand>
        <name>substrate</name>
    </ligand>
</feature>
<organism evidence="8 9">
    <name type="scientific">Sutcliffiella tianshenii</name>
    <dbReference type="NCBI Taxonomy" id="1463404"/>
    <lineage>
        <taxon>Bacteria</taxon>
        <taxon>Bacillati</taxon>
        <taxon>Bacillota</taxon>
        <taxon>Bacilli</taxon>
        <taxon>Bacillales</taxon>
        <taxon>Bacillaceae</taxon>
        <taxon>Sutcliffiella</taxon>
    </lineage>
</organism>
<reference evidence="8 9" key="1">
    <citation type="submission" date="2021-01" db="EMBL/GenBank/DDBJ databases">
        <title>Genomic Encyclopedia of Type Strains, Phase IV (KMG-IV): sequencing the most valuable type-strain genomes for metagenomic binning, comparative biology and taxonomic classification.</title>
        <authorList>
            <person name="Goeker M."/>
        </authorList>
    </citation>
    <scope>NUCLEOTIDE SEQUENCE [LARGE SCALE GENOMIC DNA]</scope>
    <source>
        <strain evidence="8 9">DSM 25879</strain>
    </source>
</reference>
<evidence type="ECO:0000256" key="3">
    <source>
        <dbReference type="ARBA" id="ARBA00022490"/>
    </source>
</evidence>
<keyword evidence="5 6" id="KW-0413">Isomerase</keyword>
<evidence type="ECO:0000313" key="9">
    <source>
        <dbReference type="Proteomes" id="UP000737402"/>
    </source>
</evidence>
<dbReference type="InterPro" id="IPR013785">
    <property type="entry name" value="Aldolase_TIM"/>
</dbReference>
<feature type="active site" description="Proton acceptor" evidence="6">
    <location>
        <position position="187"/>
    </location>
</feature>
<dbReference type="InterPro" id="IPR000652">
    <property type="entry name" value="Triosephosphate_isomerase"/>
</dbReference>
<dbReference type="Gene3D" id="3.20.20.70">
    <property type="entry name" value="Aldolase class I"/>
    <property type="match status" value="1"/>
</dbReference>
<dbReference type="EMBL" id="JAFBED010000001">
    <property type="protein sequence ID" value="MBM7618784.1"/>
    <property type="molecule type" value="Genomic_DNA"/>
</dbReference>
<evidence type="ECO:0000256" key="6">
    <source>
        <dbReference type="HAMAP-Rule" id="MF_00147"/>
    </source>
</evidence>
<dbReference type="EC" id="5.3.1.1" evidence="6 7"/>